<feature type="transmembrane region" description="Helical" evidence="6">
    <location>
        <begin position="389"/>
        <end position="410"/>
    </location>
</feature>
<gene>
    <name evidence="7" type="ORF">ACFSUF_00220</name>
</gene>
<feature type="transmembrane region" description="Helical" evidence="6">
    <location>
        <begin position="104"/>
        <end position="124"/>
    </location>
</feature>
<evidence type="ECO:0000256" key="5">
    <source>
        <dbReference type="ARBA" id="ARBA00023136"/>
    </source>
</evidence>
<comment type="subcellular location">
    <subcellularLocation>
        <location evidence="1">Endomembrane system</location>
        <topology evidence="1">Multi-pass membrane protein</topology>
    </subcellularLocation>
</comment>
<comment type="caution">
    <text evidence="7">The sequence shown here is derived from an EMBL/GenBank/DDBJ whole genome shotgun (WGS) entry which is preliminary data.</text>
</comment>
<dbReference type="PANTHER" id="PTHR23519:SF1">
    <property type="entry name" value="AUTOPHAGY-RELATED PROTEIN 22"/>
    <property type="match status" value="1"/>
</dbReference>
<name>A0ABW5P796_9BACL</name>
<feature type="transmembrane region" description="Helical" evidence="6">
    <location>
        <begin position="12"/>
        <end position="32"/>
    </location>
</feature>
<dbReference type="InterPro" id="IPR036259">
    <property type="entry name" value="MFS_trans_sf"/>
</dbReference>
<evidence type="ECO:0000313" key="8">
    <source>
        <dbReference type="Proteomes" id="UP001597541"/>
    </source>
</evidence>
<feature type="transmembrane region" description="Helical" evidence="6">
    <location>
        <begin position="80"/>
        <end position="98"/>
    </location>
</feature>
<feature type="transmembrane region" description="Helical" evidence="6">
    <location>
        <begin position="325"/>
        <end position="346"/>
    </location>
</feature>
<feature type="transmembrane region" description="Helical" evidence="6">
    <location>
        <begin position="52"/>
        <end position="73"/>
    </location>
</feature>
<keyword evidence="3 6" id="KW-0812">Transmembrane</keyword>
<feature type="transmembrane region" description="Helical" evidence="6">
    <location>
        <begin position="301"/>
        <end position="319"/>
    </location>
</feature>
<keyword evidence="8" id="KW-1185">Reference proteome</keyword>
<sequence length="434" mass="47351">MNPKAVRGWVLYDWANSAFVTTMVAAVLPIYYKDVAAKDLPGNTADAYWGYSQSAAMLIVALLAPLLGAVADLSGRKALFLRWFSFLGIAASGCFAFVGTGDYVLASALLILSTVGYTGGNTFYDALLPDLVEAKDRDRISSRGYAIGYTGGGLLLTINLAMMLKPEFFGFPDTQTATRAAFVTVALWWFVFSLPLFKHVRDARHPVSRTWAQYGQEGFGRIGRTLRQLKHYPELVKYMIAFWFFNDGINTIISMATIYGRGIGIDRNDLITALVITQFVGIPCTYLFGKIADRFGSKNSLYVSLGIYVLIVILGYNMASSFHFYLLAGTVGLVQGGSQAIARSIYSRMVPKSQSAEFFGFLSVSSKFSAMVGPFVFALTAQVTGSSRLAILSLLLFFIVGIGLLTRVNIAKGEAEADQHVPVVPPGRDQTLLM</sequence>
<feature type="transmembrane region" description="Helical" evidence="6">
    <location>
        <begin position="358"/>
        <end position="377"/>
    </location>
</feature>
<keyword evidence="5 6" id="KW-0472">Membrane</keyword>
<evidence type="ECO:0000313" key="7">
    <source>
        <dbReference type="EMBL" id="MFD2610840.1"/>
    </source>
</evidence>
<feature type="transmembrane region" description="Helical" evidence="6">
    <location>
        <begin position="176"/>
        <end position="197"/>
    </location>
</feature>
<organism evidence="7 8">
    <name type="scientific">Paenibacillus gansuensis</name>
    <dbReference type="NCBI Taxonomy" id="306542"/>
    <lineage>
        <taxon>Bacteria</taxon>
        <taxon>Bacillati</taxon>
        <taxon>Bacillota</taxon>
        <taxon>Bacilli</taxon>
        <taxon>Bacillales</taxon>
        <taxon>Paenibacillaceae</taxon>
        <taxon>Paenibacillus</taxon>
    </lineage>
</organism>
<feature type="transmembrane region" description="Helical" evidence="6">
    <location>
        <begin position="145"/>
        <end position="164"/>
    </location>
</feature>
<dbReference type="InterPro" id="IPR050495">
    <property type="entry name" value="ATG22/LtaA_families"/>
</dbReference>
<dbReference type="Pfam" id="PF11700">
    <property type="entry name" value="ATG22"/>
    <property type="match status" value="1"/>
</dbReference>
<feature type="transmembrane region" description="Helical" evidence="6">
    <location>
        <begin position="235"/>
        <end position="258"/>
    </location>
</feature>
<evidence type="ECO:0000256" key="4">
    <source>
        <dbReference type="ARBA" id="ARBA00022989"/>
    </source>
</evidence>
<keyword evidence="2" id="KW-0813">Transport</keyword>
<evidence type="ECO:0000256" key="3">
    <source>
        <dbReference type="ARBA" id="ARBA00022692"/>
    </source>
</evidence>
<dbReference type="Proteomes" id="UP001597541">
    <property type="component" value="Unassembled WGS sequence"/>
</dbReference>
<dbReference type="Gene3D" id="1.20.1250.20">
    <property type="entry name" value="MFS general substrate transporter like domains"/>
    <property type="match status" value="1"/>
</dbReference>
<protein>
    <submittedName>
        <fullName evidence="7">MFS transporter</fullName>
    </submittedName>
</protein>
<feature type="transmembrane region" description="Helical" evidence="6">
    <location>
        <begin position="270"/>
        <end position="289"/>
    </location>
</feature>
<proteinExistence type="predicted"/>
<keyword evidence="4 6" id="KW-1133">Transmembrane helix</keyword>
<reference evidence="8" key="1">
    <citation type="journal article" date="2019" name="Int. J. Syst. Evol. Microbiol.">
        <title>The Global Catalogue of Microorganisms (GCM) 10K type strain sequencing project: providing services to taxonomists for standard genome sequencing and annotation.</title>
        <authorList>
            <consortium name="The Broad Institute Genomics Platform"/>
            <consortium name="The Broad Institute Genome Sequencing Center for Infectious Disease"/>
            <person name="Wu L."/>
            <person name="Ma J."/>
        </authorList>
    </citation>
    <scope>NUCLEOTIDE SEQUENCE [LARGE SCALE GENOMIC DNA]</scope>
    <source>
        <strain evidence="8">KCTC 3950</strain>
    </source>
</reference>
<dbReference type="RefSeq" id="WP_377598952.1">
    <property type="nucleotide sequence ID" value="NZ_JBHUME010000002.1"/>
</dbReference>
<dbReference type="InterPro" id="IPR024671">
    <property type="entry name" value="Atg22-like"/>
</dbReference>
<accession>A0ABW5P796</accession>
<evidence type="ECO:0000256" key="2">
    <source>
        <dbReference type="ARBA" id="ARBA00022448"/>
    </source>
</evidence>
<dbReference type="SUPFAM" id="SSF103473">
    <property type="entry name" value="MFS general substrate transporter"/>
    <property type="match status" value="1"/>
</dbReference>
<dbReference type="CDD" id="cd17482">
    <property type="entry name" value="MFS_YxiO_like"/>
    <property type="match status" value="1"/>
</dbReference>
<dbReference type="EMBL" id="JBHUME010000002">
    <property type="protein sequence ID" value="MFD2610840.1"/>
    <property type="molecule type" value="Genomic_DNA"/>
</dbReference>
<dbReference type="PANTHER" id="PTHR23519">
    <property type="entry name" value="AUTOPHAGY-RELATED PROTEIN 22"/>
    <property type="match status" value="1"/>
</dbReference>
<evidence type="ECO:0000256" key="6">
    <source>
        <dbReference type="SAM" id="Phobius"/>
    </source>
</evidence>
<evidence type="ECO:0000256" key="1">
    <source>
        <dbReference type="ARBA" id="ARBA00004127"/>
    </source>
</evidence>